<dbReference type="RefSeq" id="WP_264882733.1">
    <property type="nucleotide sequence ID" value="NZ_JAPDOB010000002.1"/>
</dbReference>
<name>A0ABT3JG48_9SPHN</name>
<dbReference type="Proteomes" id="UP001526246">
    <property type="component" value="Unassembled WGS sequence"/>
</dbReference>
<accession>A0ABT3JG48</accession>
<evidence type="ECO:0000313" key="2">
    <source>
        <dbReference type="Proteomes" id="UP001526246"/>
    </source>
</evidence>
<gene>
    <name evidence="1" type="ORF">OMW55_09650</name>
</gene>
<reference evidence="1 2" key="1">
    <citation type="submission" date="2022-10" db="EMBL/GenBank/DDBJ databases">
        <title>Sphingomonas sp.</title>
        <authorList>
            <person name="Jin C."/>
        </authorList>
    </citation>
    <scope>NUCLEOTIDE SEQUENCE [LARGE SCALE GENOMIC DNA]</scope>
    <source>
        <strain evidence="1 2">BN140010</strain>
    </source>
</reference>
<keyword evidence="2" id="KW-1185">Reference proteome</keyword>
<comment type="caution">
    <text evidence="1">The sequence shown here is derived from an EMBL/GenBank/DDBJ whole genome shotgun (WGS) entry which is preliminary data.</text>
</comment>
<evidence type="ECO:0000313" key="1">
    <source>
        <dbReference type="EMBL" id="MCW3798066.1"/>
    </source>
</evidence>
<sequence length="78" mass="8889">MNSARQVAALELPQHVLIKNALRYGEITLYDASLCTPKRLTAGQTFVDEGGDHVHLYGMKQVHLLNWERYSWCSQVCL</sequence>
<organism evidence="1 2">
    <name type="scientific">Sphingomonas arvum</name>
    <dbReference type="NCBI Taxonomy" id="2992113"/>
    <lineage>
        <taxon>Bacteria</taxon>
        <taxon>Pseudomonadati</taxon>
        <taxon>Pseudomonadota</taxon>
        <taxon>Alphaproteobacteria</taxon>
        <taxon>Sphingomonadales</taxon>
        <taxon>Sphingomonadaceae</taxon>
        <taxon>Sphingomonas</taxon>
    </lineage>
</organism>
<proteinExistence type="predicted"/>
<dbReference type="EMBL" id="JAPDOB010000002">
    <property type="protein sequence ID" value="MCW3798066.1"/>
    <property type="molecule type" value="Genomic_DNA"/>
</dbReference>
<protein>
    <submittedName>
        <fullName evidence="1">Uncharacterized protein</fullName>
    </submittedName>
</protein>